<dbReference type="AlphaFoldDB" id="A0A8S9LTU2"/>
<dbReference type="EMBL" id="QGKY02000089">
    <property type="protein sequence ID" value="KAF2611104.1"/>
    <property type="molecule type" value="Genomic_DNA"/>
</dbReference>
<name>A0A8S9LTU2_BRACR</name>
<reference evidence="1" key="1">
    <citation type="submission" date="2019-12" db="EMBL/GenBank/DDBJ databases">
        <title>Genome sequencing and annotation of Brassica cretica.</title>
        <authorList>
            <person name="Studholme D.J."/>
            <person name="Sarris P.F."/>
        </authorList>
    </citation>
    <scope>NUCLEOTIDE SEQUENCE</scope>
    <source>
        <strain evidence="1">PFS-102/07</strain>
        <tissue evidence="1">Leaf</tissue>
    </source>
</reference>
<proteinExistence type="predicted"/>
<accession>A0A8S9LTU2</accession>
<comment type="caution">
    <text evidence="1">The sequence shown here is derived from an EMBL/GenBank/DDBJ whole genome shotgun (WGS) entry which is preliminary data.</text>
</comment>
<sequence>MGSSSERREVGFLLLQNGSNRVVTCIAHDLKWSDPFIQLEISELASVLTKGRSCRSSSPPSSVVFSTIVRRLLHHHPSSSPPSSSSTPFSTIVVVVSVIVVVSTSSQHLIVLQFRFSASLHLQVVVSTIVRRLLHHCPSSSPPSSVVISSIVVVDTILHHRRRCLCHRRRLHFVTASHRPSVSFLSISASSREADERMFREANECVYRSRDVVYFVSSHSFLLELFCDLNITAVVIL</sequence>
<protein>
    <submittedName>
        <fullName evidence="1">Uncharacterized protein</fullName>
    </submittedName>
</protein>
<organism evidence="1">
    <name type="scientific">Brassica cretica</name>
    <name type="common">Mustard</name>
    <dbReference type="NCBI Taxonomy" id="69181"/>
    <lineage>
        <taxon>Eukaryota</taxon>
        <taxon>Viridiplantae</taxon>
        <taxon>Streptophyta</taxon>
        <taxon>Embryophyta</taxon>
        <taxon>Tracheophyta</taxon>
        <taxon>Spermatophyta</taxon>
        <taxon>Magnoliopsida</taxon>
        <taxon>eudicotyledons</taxon>
        <taxon>Gunneridae</taxon>
        <taxon>Pentapetalae</taxon>
        <taxon>rosids</taxon>
        <taxon>malvids</taxon>
        <taxon>Brassicales</taxon>
        <taxon>Brassicaceae</taxon>
        <taxon>Brassiceae</taxon>
        <taxon>Brassica</taxon>
    </lineage>
</organism>
<gene>
    <name evidence="1" type="ORF">F2Q70_00013819</name>
</gene>
<evidence type="ECO:0000313" key="1">
    <source>
        <dbReference type="EMBL" id="KAF2611104.1"/>
    </source>
</evidence>